<keyword evidence="4" id="KW-1185">Reference proteome</keyword>
<evidence type="ECO:0000313" key="3">
    <source>
        <dbReference type="EMBL" id="KAG6403738.1"/>
    </source>
</evidence>
<protein>
    <recommendedName>
        <fullName evidence="2">hAT-like transposase RNase-H fold domain-containing protein</fullName>
    </recommendedName>
</protein>
<dbReference type="Proteomes" id="UP000298416">
    <property type="component" value="Unassembled WGS sequence"/>
</dbReference>
<dbReference type="AlphaFoldDB" id="A0A8X8ZGG3"/>
<sequence length="1001" mass="113006">MDRHKSPFTLAIVTHHGLSNLQFGVQGVHYLQSATDEGGRLLELDTSCKCLPKEKTESIANARLNAGDIMPELDVSRLSFPKYEFVYVLDEVTQLAKVVYVCNALDLTVLEDLVIEDEVECVKQEATSIYLLRCFQKTSPPVLVLCEHKTSEDFVVNGSYKTDETDWESCKYSCSSCKRSHGRISTYVRTLKGYSMCRCCSNLLVKNHTHTFVNTIGELDFSLPIGAPLVMSAFLITMQLEPFDKVDVYLSGPINNYILKKGGRFHLRWEWRQILYDNVADGNVYVQELAMSKDTEKQLIKTDVYVAKEIDTSVIVQLVGFARKLVAEEAIGGLWNLSVGEVYNGATQSLTPAQVDSAPSSAKEIITQLTALQTQLFEDIAELQDILDLQDAKQKLTHDIGIKSVDDADDSSKTTVETRLKLSDILSYAHKISYTTFAPPEFGAGQVTLPDPPLPVSLVSVVPLTLTHDPPMTSTTACTDELVVFSSAPPSPTRRRSPLSPLQLSLSARAAQAMAAPPPLPLHLKIEEATLFKNGQELEDVSILKDIEEEDVDVSQLRSKKRKTEIKKEPRSVHWKDYERVKVMERNPPIEVVKGKCKHCEVLIAADPRWCGTNGLKNHTLSCSKKFAQGEGSNKGRTVLNYVVDEIGGNSSLTSWKFDKKANRLSLDEQPFRMVEYEGFRRFCKTSIPQLQLHSRQTIRTDCVKLFLERKHGLAKYFKKEGMSRVSITSDCWTAVNNSNFICVTAHFIDKEWRLHKRIISFSLIESHKAADIGESIITMLKDWGLASLFCCTMDNANANDGAIGDVKSYLSKFNSNIFEGKYFHMCCVGHILNLIVQYGLEEIGTSVVRVAIKWLTSSPQRILQWAKVVNILADRIDCKKSLCLDIPTRWNSTYLMLQSAIPYEEAFQFYSQMYPSYKKDLSQKKHNDDFIGLLEGHDWINVKKMIEYLQKFYELTVLMSGTKYPTSHIFFAEMCDIFDLISELEVSDDHEISSMAMKMR</sequence>
<dbReference type="Pfam" id="PF14372">
    <property type="entry name" value="hAT-like_RNase-H"/>
    <property type="match status" value="1"/>
</dbReference>
<feature type="domain" description="hAT-like transposase RNase-H fold" evidence="2">
    <location>
        <begin position="961"/>
        <end position="1001"/>
    </location>
</feature>
<dbReference type="PANTHER" id="PTHR46481:SF8">
    <property type="entry name" value="ZINC FINGER BED DOMAIN-CONTAINING PROTEIN RICESLEEPER 1-LIKE"/>
    <property type="match status" value="1"/>
</dbReference>
<dbReference type="GO" id="GO:0003677">
    <property type="term" value="F:DNA binding"/>
    <property type="evidence" value="ECO:0007669"/>
    <property type="project" value="UniProtKB-KW"/>
</dbReference>
<gene>
    <name evidence="3" type="ORF">SASPL_135967</name>
</gene>
<dbReference type="PANTHER" id="PTHR46481">
    <property type="entry name" value="ZINC FINGER BED DOMAIN-CONTAINING PROTEIN 4"/>
    <property type="match status" value="1"/>
</dbReference>
<dbReference type="InterPro" id="IPR012337">
    <property type="entry name" value="RNaseH-like_sf"/>
</dbReference>
<accession>A0A8X8ZGG3</accession>
<dbReference type="SMART" id="SM00614">
    <property type="entry name" value="ZnF_BED"/>
    <property type="match status" value="1"/>
</dbReference>
<keyword evidence="1" id="KW-0238">DNA-binding</keyword>
<evidence type="ECO:0000313" key="4">
    <source>
        <dbReference type="Proteomes" id="UP000298416"/>
    </source>
</evidence>
<reference evidence="3" key="1">
    <citation type="submission" date="2018-01" db="EMBL/GenBank/DDBJ databases">
        <authorList>
            <person name="Mao J.F."/>
        </authorList>
    </citation>
    <scope>NUCLEOTIDE SEQUENCE</scope>
    <source>
        <strain evidence="3">Huo1</strain>
        <tissue evidence="3">Leaf</tissue>
    </source>
</reference>
<reference evidence="3" key="2">
    <citation type="submission" date="2020-08" db="EMBL/GenBank/DDBJ databases">
        <title>Plant Genome Project.</title>
        <authorList>
            <person name="Zhang R.-G."/>
        </authorList>
    </citation>
    <scope>NUCLEOTIDE SEQUENCE</scope>
    <source>
        <strain evidence="3">Huo1</strain>
        <tissue evidence="3">Leaf</tissue>
    </source>
</reference>
<comment type="caution">
    <text evidence="3">The sequence shown here is derived from an EMBL/GenBank/DDBJ whole genome shotgun (WGS) entry which is preliminary data.</text>
</comment>
<evidence type="ECO:0000256" key="1">
    <source>
        <dbReference type="ARBA" id="ARBA00023125"/>
    </source>
</evidence>
<dbReference type="InterPro" id="IPR025525">
    <property type="entry name" value="hAT-like_transposase_RNase-H"/>
</dbReference>
<evidence type="ECO:0000259" key="2">
    <source>
        <dbReference type="Pfam" id="PF14372"/>
    </source>
</evidence>
<name>A0A8X8ZGG3_SALSN</name>
<dbReference type="InterPro" id="IPR052035">
    <property type="entry name" value="ZnF_BED_domain_contain"/>
</dbReference>
<organism evidence="3">
    <name type="scientific">Salvia splendens</name>
    <name type="common">Scarlet sage</name>
    <dbReference type="NCBI Taxonomy" id="180675"/>
    <lineage>
        <taxon>Eukaryota</taxon>
        <taxon>Viridiplantae</taxon>
        <taxon>Streptophyta</taxon>
        <taxon>Embryophyta</taxon>
        <taxon>Tracheophyta</taxon>
        <taxon>Spermatophyta</taxon>
        <taxon>Magnoliopsida</taxon>
        <taxon>eudicotyledons</taxon>
        <taxon>Gunneridae</taxon>
        <taxon>Pentapetalae</taxon>
        <taxon>asterids</taxon>
        <taxon>lamiids</taxon>
        <taxon>Lamiales</taxon>
        <taxon>Lamiaceae</taxon>
        <taxon>Nepetoideae</taxon>
        <taxon>Mentheae</taxon>
        <taxon>Salviinae</taxon>
        <taxon>Salvia</taxon>
        <taxon>Salvia subgen. Calosphace</taxon>
        <taxon>core Calosphace</taxon>
    </lineage>
</organism>
<dbReference type="EMBL" id="PNBA02000013">
    <property type="protein sequence ID" value="KAG6403738.1"/>
    <property type="molecule type" value="Genomic_DNA"/>
</dbReference>
<proteinExistence type="predicted"/>
<dbReference type="SUPFAM" id="SSF53098">
    <property type="entry name" value="Ribonuclease H-like"/>
    <property type="match status" value="1"/>
</dbReference>